<dbReference type="SUPFAM" id="SSF117281">
    <property type="entry name" value="Kelch motif"/>
    <property type="match status" value="2"/>
</dbReference>
<dbReference type="InterPro" id="IPR015915">
    <property type="entry name" value="Kelch-typ_b-propeller"/>
</dbReference>
<accession>A0AAW1GW68</accession>
<dbReference type="Proteomes" id="UP001443914">
    <property type="component" value="Unassembled WGS sequence"/>
</dbReference>
<name>A0AAW1GW68_SAPOF</name>
<dbReference type="Gene3D" id="2.120.10.80">
    <property type="entry name" value="Kelch-type beta propeller"/>
    <property type="match status" value="2"/>
</dbReference>
<dbReference type="PANTHER" id="PTHR46228:SF2">
    <property type="entry name" value="KELCH REPEAT PROTEIN (AFU_ORTHOLOGUE AFUA_4G14350)"/>
    <property type="match status" value="1"/>
</dbReference>
<feature type="region of interest" description="Disordered" evidence="3">
    <location>
        <begin position="421"/>
        <end position="456"/>
    </location>
</feature>
<dbReference type="Pfam" id="PF24681">
    <property type="entry name" value="Kelch_KLHDC2_KLHL20_DRC7"/>
    <property type="match status" value="1"/>
</dbReference>
<dbReference type="PANTHER" id="PTHR46228">
    <property type="entry name" value="KELCH DOMAIN-CONTAINING PROTEIN"/>
    <property type="match status" value="1"/>
</dbReference>
<dbReference type="AlphaFoldDB" id="A0AAW1GW68"/>
<keyword evidence="5" id="KW-1185">Reference proteome</keyword>
<dbReference type="EMBL" id="JBDFQZ010000013">
    <property type="protein sequence ID" value="KAK9669104.1"/>
    <property type="molecule type" value="Genomic_DNA"/>
</dbReference>
<dbReference type="Pfam" id="PF01344">
    <property type="entry name" value="Kelch_1"/>
    <property type="match status" value="1"/>
</dbReference>
<proteinExistence type="predicted"/>
<evidence type="ECO:0000256" key="2">
    <source>
        <dbReference type="ARBA" id="ARBA00022737"/>
    </source>
</evidence>
<keyword evidence="1" id="KW-0880">Kelch repeat</keyword>
<comment type="caution">
    <text evidence="4">The sequence shown here is derived from an EMBL/GenBank/DDBJ whole genome shotgun (WGS) entry which is preliminary data.</text>
</comment>
<evidence type="ECO:0000256" key="1">
    <source>
        <dbReference type="ARBA" id="ARBA00022441"/>
    </source>
</evidence>
<sequence>MRWERLKSRGVGPGKRWGHTCNAINGGKMVYVFGGYGLYNSHSNKLHVFYSESQTWSELVVKGAPPTPRDSHTCSTIDDNLFVFGGTNGTNPLNDLHMFNTSSNTWICPYVRGDAPEAREGHSAAVVGKRLFIFGGCGKYTNHSCEVHYNDLYILDTESFVWQRASTSGILPTARDSHTCLSWKNKIIVIGGEDEHDYYLSDVHVLDTDTLIWKKLNTAGQLLPPRAGHSSVAFGKHILVFGGFSDDQNLYDDLHMLDVDTGIWTKINPDGDKPSARFSMSGDCLDPSKDGVLLFVGGCDRNLEALGDIYYLHTGLERDVGRDERRLEKLSHRNLQSQEQDVPSLANDRALVTVGTADHESPFSLPHHSLPSRQYFHLNMYRPAVGKRTFQAKVTKNFSNGFTIETIIDGKPFRGILFSTSSSANLSPNRDANNAAQKASEKQDPVSRSPTSHQPCTELTNASALKELALPSSGQLQEVVIKDSKDPATPEANTTDQAANTLNVSVVGEVNSSLPSSQVAEGQVLTGDRS</sequence>
<gene>
    <name evidence="4" type="ORF">RND81_13G109300</name>
</gene>
<evidence type="ECO:0000313" key="4">
    <source>
        <dbReference type="EMBL" id="KAK9669103.1"/>
    </source>
</evidence>
<feature type="compositionally biased region" description="Polar residues" evidence="3">
    <location>
        <begin position="446"/>
        <end position="456"/>
    </location>
</feature>
<feature type="compositionally biased region" description="Polar residues" evidence="3">
    <location>
        <begin position="421"/>
        <end position="437"/>
    </location>
</feature>
<evidence type="ECO:0000313" key="5">
    <source>
        <dbReference type="Proteomes" id="UP001443914"/>
    </source>
</evidence>
<feature type="compositionally biased region" description="Polar residues" evidence="3">
    <location>
        <begin position="491"/>
        <end position="500"/>
    </location>
</feature>
<evidence type="ECO:0000256" key="3">
    <source>
        <dbReference type="SAM" id="MobiDB-lite"/>
    </source>
</evidence>
<dbReference type="SMART" id="SM00612">
    <property type="entry name" value="Kelch"/>
    <property type="match status" value="3"/>
</dbReference>
<reference evidence="4 5" key="1">
    <citation type="submission" date="2024-03" db="EMBL/GenBank/DDBJ databases">
        <title>WGS assembly of Saponaria officinalis var. Norfolk2.</title>
        <authorList>
            <person name="Jenkins J."/>
            <person name="Shu S."/>
            <person name="Grimwood J."/>
            <person name="Barry K."/>
            <person name="Goodstein D."/>
            <person name="Schmutz J."/>
            <person name="Leebens-Mack J."/>
            <person name="Osbourn A."/>
        </authorList>
    </citation>
    <scope>NUCLEOTIDE SEQUENCE [LARGE SCALE GENOMIC DNA]</scope>
    <source>
        <strain evidence="5">cv. Norfolk2</strain>
        <strain evidence="4">JIC</strain>
        <tissue evidence="4">Leaf</tissue>
    </source>
</reference>
<feature type="region of interest" description="Disordered" evidence="3">
    <location>
        <begin position="481"/>
        <end position="500"/>
    </location>
</feature>
<keyword evidence="2" id="KW-0677">Repeat</keyword>
<protein>
    <submittedName>
        <fullName evidence="4">Uncharacterized protein</fullName>
    </submittedName>
</protein>
<dbReference type="InterPro" id="IPR006652">
    <property type="entry name" value="Kelch_1"/>
</dbReference>
<organism evidence="4 5">
    <name type="scientific">Saponaria officinalis</name>
    <name type="common">Common soapwort</name>
    <name type="synonym">Lychnis saponaria</name>
    <dbReference type="NCBI Taxonomy" id="3572"/>
    <lineage>
        <taxon>Eukaryota</taxon>
        <taxon>Viridiplantae</taxon>
        <taxon>Streptophyta</taxon>
        <taxon>Embryophyta</taxon>
        <taxon>Tracheophyta</taxon>
        <taxon>Spermatophyta</taxon>
        <taxon>Magnoliopsida</taxon>
        <taxon>eudicotyledons</taxon>
        <taxon>Gunneridae</taxon>
        <taxon>Pentapetalae</taxon>
        <taxon>Caryophyllales</taxon>
        <taxon>Caryophyllaceae</taxon>
        <taxon>Caryophylleae</taxon>
        <taxon>Saponaria</taxon>
    </lineage>
</organism>
<dbReference type="EMBL" id="JBDFQZ010000013">
    <property type="protein sequence ID" value="KAK9669103.1"/>
    <property type="molecule type" value="Genomic_DNA"/>
</dbReference>